<sequence length="172" mass="19423">MAIKGAGITTKLNYDSRLNTRIQAIMELLQTWIGFKSVEKYHRPPPWENNLPTPFCYVQPRGWRPEKTSTGKYDYYGNVIIYLYASGNDPARVGEDVMALVAMVDKLFSDNAEGDLMGGSASHHFLSYVPNWIESELGEATMTEAWPIELQSGTLWVAGARFPFKFHDVLTP</sequence>
<dbReference type="AlphaFoldDB" id="A0A0F9F201"/>
<organism evidence="1">
    <name type="scientific">marine sediment metagenome</name>
    <dbReference type="NCBI Taxonomy" id="412755"/>
    <lineage>
        <taxon>unclassified sequences</taxon>
        <taxon>metagenomes</taxon>
        <taxon>ecological metagenomes</taxon>
    </lineage>
</organism>
<accession>A0A0F9F201</accession>
<gene>
    <name evidence="1" type="ORF">LCGC14_2297320</name>
</gene>
<proteinExistence type="predicted"/>
<name>A0A0F9F201_9ZZZZ</name>
<reference evidence="1" key="1">
    <citation type="journal article" date="2015" name="Nature">
        <title>Complex archaea that bridge the gap between prokaryotes and eukaryotes.</title>
        <authorList>
            <person name="Spang A."/>
            <person name="Saw J.H."/>
            <person name="Jorgensen S.L."/>
            <person name="Zaremba-Niedzwiedzka K."/>
            <person name="Martijn J."/>
            <person name="Lind A.E."/>
            <person name="van Eijk R."/>
            <person name="Schleper C."/>
            <person name="Guy L."/>
            <person name="Ettema T.J."/>
        </authorList>
    </citation>
    <scope>NUCLEOTIDE SEQUENCE</scope>
</reference>
<dbReference type="EMBL" id="LAZR01032314">
    <property type="protein sequence ID" value="KKL51255.1"/>
    <property type="molecule type" value="Genomic_DNA"/>
</dbReference>
<evidence type="ECO:0000313" key="1">
    <source>
        <dbReference type="EMBL" id="KKL51255.1"/>
    </source>
</evidence>
<comment type="caution">
    <text evidence="1">The sequence shown here is derived from an EMBL/GenBank/DDBJ whole genome shotgun (WGS) entry which is preliminary data.</text>
</comment>
<protein>
    <submittedName>
        <fullName evidence="1">Uncharacterized protein</fullName>
    </submittedName>
</protein>